<feature type="transmembrane region" description="Helical" evidence="8">
    <location>
        <begin position="140"/>
        <end position="157"/>
    </location>
</feature>
<evidence type="ECO:0000256" key="8">
    <source>
        <dbReference type="SAM" id="Phobius"/>
    </source>
</evidence>
<keyword evidence="5 8" id="KW-0812">Transmembrane</keyword>
<feature type="transmembrane region" description="Helical" evidence="8">
    <location>
        <begin position="188"/>
        <end position="206"/>
    </location>
</feature>
<feature type="domain" description="EamA" evidence="9">
    <location>
        <begin position="21"/>
        <end position="155"/>
    </location>
</feature>
<feature type="transmembrane region" description="Helical" evidence="8">
    <location>
        <begin position="21"/>
        <end position="39"/>
    </location>
</feature>
<dbReference type="SUPFAM" id="SSF103481">
    <property type="entry name" value="Multidrug resistance efflux transporter EmrE"/>
    <property type="match status" value="2"/>
</dbReference>
<evidence type="ECO:0000259" key="9">
    <source>
        <dbReference type="Pfam" id="PF00892"/>
    </source>
</evidence>
<dbReference type="PANTHER" id="PTHR22911:SF137">
    <property type="entry name" value="SOLUTE CARRIER FAMILY 35 MEMBER G2-RELATED"/>
    <property type="match status" value="1"/>
</dbReference>
<dbReference type="AlphaFoldDB" id="A0A6V8MP70"/>
<evidence type="ECO:0000256" key="5">
    <source>
        <dbReference type="ARBA" id="ARBA00022692"/>
    </source>
</evidence>
<evidence type="ECO:0000313" key="11">
    <source>
        <dbReference type="Proteomes" id="UP000556026"/>
    </source>
</evidence>
<keyword evidence="7 8" id="KW-0472">Membrane</keyword>
<comment type="subcellular location">
    <subcellularLocation>
        <location evidence="1">Cell membrane</location>
        <topology evidence="1">Multi-pass membrane protein</topology>
    </subcellularLocation>
</comment>
<dbReference type="EMBL" id="BLXX01000014">
    <property type="protein sequence ID" value="GFO61419.1"/>
    <property type="molecule type" value="Genomic_DNA"/>
</dbReference>
<evidence type="ECO:0000256" key="7">
    <source>
        <dbReference type="ARBA" id="ARBA00023136"/>
    </source>
</evidence>
<feature type="transmembrane region" description="Helical" evidence="8">
    <location>
        <begin position="112"/>
        <end position="133"/>
    </location>
</feature>
<keyword evidence="11" id="KW-1185">Reference proteome</keyword>
<dbReference type="InterPro" id="IPR004626">
    <property type="entry name" value="RarD"/>
</dbReference>
<accession>A0A6V8MP70</accession>
<protein>
    <submittedName>
        <fullName evidence="10">Chloramphenicol resistance permease RarD</fullName>
    </submittedName>
</protein>
<feature type="domain" description="EamA" evidence="9">
    <location>
        <begin position="167"/>
        <end position="296"/>
    </location>
</feature>
<dbReference type="GO" id="GO:0005886">
    <property type="term" value="C:plasma membrane"/>
    <property type="evidence" value="ECO:0007669"/>
    <property type="project" value="UniProtKB-SubCell"/>
</dbReference>
<evidence type="ECO:0000256" key="6">
    <source>
        <dbReference type="ARBA" id="ARBA00022989"/>
    </source>
</evidence>
<gene>
    <name evidence="10" type="primary">rarD</name>
    <name evidence="10" type="ORF">GMST_37440</name>
</gene>
<feature type="transmembrane region" description="Helical" evidence="8">
    <location>
        <begin position="226"/>
        <end position="244"/>
    </location>
</feature>
<feature type="transmembrane region" description="Helical" evidence="8">
    <location>
        <begin position="51"/>
        <end position="72"/>
    </location>
</feature>
<evidence type="ECO:0000256" key="4">
    <source>
        <dbReference type="ARBA" id="ARBA00022475"/>
    </source>
</evidence>
<evidence type="ECO:0000256" key="2">
    <source>
        <dbReference type="ARBA" id="ARBA00007362"/>
    </source>
</evidence>
<evidence type="ECO:0000313" key="10">
    <source>
        <dbReference type="EMBL" id="GFO61419.1"/>
    </source>
</evidence>
<dbReference type="PANTHER" id="PTHR22911">
    <property type="entry name" value="ACYL-MALONYL CONDENSING ENZYME-RELATED"/>
    <property type="match status" value="1"/>
</dbReference>
<dbReference type="InterPro" id="IPR037185">
    <property type="entry name" value="EmrE-like"/>
</dbReference>
<dbReference type="Pfam" id="PF00892">
    <property type="entry name" value="EamA"/>
    <property type="match status" value="2"/>
</dbReference>
<comment type="similarity">
    <text evidence="2">Belongs to the EamA transporter family.</text>
</comment>
<keyword evidence="3" id="KW-0813">Transport</keyword>
<keyword evidence="4" id="KW-1003">Cell membrane</keyword>
<feature type="transmembrane region" description="Helical" evidence="8">
    <location>
        <begin position="84"/>
        <end position="106"/>
    </location>
</feature>
<feature type="transmembrane region" description="Helical" evidence="8">
    <location>
        <begin position="163"/>
        <end position="179"/>
    </location>
</feature>
<dbReference type="InterPro" id="IPR000620">
    <property type="entry name" value="EamA_dom"/>
</dbReference>
<evidence type="ECO:0000256" key="1">
    <source>
        <dbReference type="ARBA" id="ARBA00004651"/>
    </source>
</evidence>
<proteinExistence type="inferred from homology"/>
<keyword evidence="6 8" id="KW-1133">Transmembrane helix</keyword>
<dbReference type="RefSeq" id="WP_183356213.1">
    <property type="nucleotide sequence ID" value="NZ_BLXX01000014.1"/>
</dbReference>
<dbReference type="Proteomes" id="UP000556026">
    <property type="component" value="Unassembled WGS sequence"/>
</dbReference>
<comment type="caution">
    <text evidence="10">The sequence shown here is derived from an EMBL/GenBank/DDBJ whole genome shotgun (WGS) entry which is preliminary data.</text>
</comment>
<sequence length="308" mass="33780">MAEAVGSGESGVGGESAQRQGVFFGLAAYLCWGVFPVYFKSVHVVTPLEMVSHRICWSLAFLMILVLGKGAWRDMLQLFARPKSLAVLCLSTLLIAANWLVFIYAINAGEVLQSSLGYFINPLVSVLLGFVFLKERLVRVQWVSILLAALGVVYLAVSFGVMPWISLLLAATFGLYGLIRKSLKVDPLVGLTVETLLLAPIAFSYLLWMQRHGSAAFLSGSSRLDFLISLSGIVTAVPLLLFIGATKRLRLATVGFLQYITPTLHFLLAVLIYGETFTHAHLVSFGFIWCGLALYSFNAYKSVREKTV</sequence>
<feature type="transmembrane region" description="Helical" evidence="8">
    <location>
        <begin position="280"/>
        <end position="300"/>
    </location>
</feature>
<evidence type="ECO:0000256" key="3">
    <source>
        <dbReference type="ARBA" id="ARBA00022448"/>
    </source>
</evidence>
<feature type="transmembrane region" description="Helical" evidence="8">
    <location>
        <begin position="256"/>
        <end position="274"/>
    </location>
</feature>
<organism evidence="10 11">
    <name type="scientific">Geomonas silvestris</name>
    <dbReference type="NCBI Taxonomy" id="2740184"/>
    <lineage>
        <taxon>Bacteria</taxon>
        <taxon>Pseudomonadati</taxon>
        <taxon>Thermodesulfobacteriota</taxon>
        <taxon>Desulfuromonadia</taxon>
        <taxon>Geobacterales</taxon>
        <taxon>Geobacteraceae</taxon>
        <taxon>Geomonas</taxon>
    </lineage>
</organism>
<name>A0A6V8MP70_9BACT</name>
<reference evidence="11" key="1">
    <citation type="submission" date="2020-06" db="EMBL/GenBank/DDBJ databases">
        <title>Draft genomic sequence of Geomonas sp. Red330.</title>
        <authorList>
            <person name="Itoh H."/>
            <person name="Zhenxing X."/>
            <person name="Ushijima N."/>
            <person name="Masuda Y."/>
            <person name="Shiratori Y."/>
            <person name="Senoo K."/>
        </authorList>
    </citation>
    <scope>NUCLEOTIDE SEQUENCE [LARGE SCALE GENOMIC DNA]</scope>
    <source>
        <strain evidence="11">Red330</strain>
    </source>
</reference>
<dbReference type="NCBIfam" id="TIGR00688">
    <property type="entry name" value="rarD"/>
    <property type="match status" value="1"/>
</dbReference>